<proteinExistence type="predicted"/>
<reference evidence="3" key="1">
    <citation type="journal article" date="2021" name="bioRxiv">
        <title>Whole Genome Assembly and Annotation of Northern Wild Rice, Zizania palustris L., Supports a Whole Genome Duplication in the Zizania Genus.</title>
        <authorList>
            <person name="Haas M."/>
            <person name="Kono T."/>
            <person name="Macchietto M."/>
            <person name="Millas R."/>
            <person name="McGilp L."/>
            <person name="Shao M."/>
            <person name="Duquette J."/>
            <person name="Hirsch C.N."/>
            <person name="Kimball J."/>
        </authorList>
    </citation>
    <scope>NUCLEOTIDE SEQUENCE</scope>
    <source>
        <tissue evidence="3">Fresh leaf tissue</tissue>
    </source>
</reference>
<dbReference type="PANTHER" id="PTHR35730:SF2">
    <property type="entry name" value="KINETOCHORE PROTEIN SPC24 HOMOLOG-RELATED"/>
    <property type="match status" value="1"/>
</dbReference>
<accession>A0A8J5RV52</accession>
<feature type="domain" description="Transcription factor TFIIIC triple barrel" evidence="2">
    <location>
        <begin position="208"/>
        <end position="268"/>
    </location>
</feature>
<dbReference type="InterPro" id="IPR044951">
    <property type="entry name" value="SPC24-like"/>
</dbReference>
<reference evidence="3" key="2">
    <citation type="submission" date="2021-02" db="EMBL/GenBank/DDBJ databases">
        <authorList>
            <person name="Kimball J.A."/>
            <person name="Haas M.W."/>
            <person name="Macchietto M."/>
            <person name="Kono T."/>
            <person name="Duquette J."/>
            <person name="Shao M."/>
        </authorList>
    </citation>
    <scope>NUCLEOTIDE SEQUENCE</scope>
    <source>
        <tissue evidence="3">Fresh leaf tissue</tissue>
    </source>
</reference>
<gene>
    <name evidence="3" type="ORF">GUJ93_ZPchr0001g32798</name>
</gene>
<dbReference type="Proteomes" id="UP000729402">
    <property type="component" value="Unassembled WGS sequence"/>
</dbReference>
<evidence type="ECO:0000259" key="2">
    <source>
        <dbReference type="Pfam" id="PF10419"/>
    </source>
</evidence>
<dbReference type="GO" id="GO:0051983">
    <property type="term" value="P:regulation of chromosome segregation"/>
    <property type="evidence" value="ECO:0007669"/>
    <property type="project" value="InterPro"/>
</dbReference>
<dbReference type="PANTHER" id="PTHR35730">
    <property type="entry name" value="KINETOCHORE PROTEIN SPC24 HOMOLOG-RELATED"/>
    <property type="match status" value="1"/>
</dbReference>
<feature type="coiled-coil region" evidence="1">
    <location>
        <begin position="10"/>
        <end position="103"/>
    </location>
</feature>
<dbReference type="OrthoDB" id="1906227at2759"/>
<organism evidence="3 4">
    <name type="scientific">Zizania palustris</name>
    <name type="common">Northern wild rice</name>
    <dbReference type="NCBI Taxonomy" id="103762"/>
    <lineage>
        <taxon>Eukaryota</taxon>
        <taxon>Viridiplantae</taxon>
        <taxon>Streptophyta</taxon>
        <taxon>Embryophyta</taxon>
        <taxon>Tracheophyta</taxon>
        <taxon>Spermatophyta</taxon>
        <taxon>Magnoliopsida</taxon>
        <taxon>Liliopsida</taxon>
        <taxon>Poales</taxon>
        <taxon>Poaceae</taxon>
        <taxon>BOP clade</taxon>
        <taxon>Oryzoideae</taxon>
        <taxon>Oryzeae</taxon>
        <taxon>Zizaniinae</taxon>
        <taxon>Zizania</taxon>
    </lineage>
</organism>
<comment type="caution">
    <text evidence="3">The sequence shown here is derived from an EMBL/GenBank/DDBJ whole genome shotgun (WGS) entry which is preliminary data.</text>
</comment>
<dbReference type="InterPro" id="IPR019481">
    <property type="entry name" value="TFIIIC_triple_barrel"/>
</dbReference>
<name>A0A8J5RV52_ZIZPA</name>
<sequence length="270" mass="31211">MLQSACRSESSDLEVQLKEYQEKIKSCKEKIEKANSETISEDKLNTLQKEMEEKLQEEQLHCGNKEVDLLILLSVNTAVRDELHNLDRERVSIEQRKDVVKKKEKDMMKAQNMLSMCVSVTNIMANFEDQDKISGYIVDKNMKKLDRFEFDKTMSPVDVCNKLWDKPASGGVQRRLGLLPVLRQAVVREMTETHEEDMQFAKEEREKEEEEEYVLLELDDCLYSEVQPKTPYVLSGLDTLTPMLKLGDGLKMIGEYEETVGTCYLFSETG</sequence>
<dbReference type="AlphaFoldDB" id="A0A8J5RV52"/>
<protein>
    <recommendedName>
        <fullName evidence="2">Transcription factor TFIIIC triple barrel domain-containing protein</fullName>
    </recommendedName>
</protein>
<dbReference type="EMBL" id="JAAALK010000288">
    <property type="protein sequence ID" value="KAG8054059.1"/>
    <property type="molecule type" value="Genomic_DNA"/>
</dbReference>
<keyword evidence="4" id="KW-1185">Reference proteome</keyword>
<evidence type="ECO:0000313" key="4">
    <source>
        <dbReference type="Proteomes" id="UP000729402"/>
    </source>
</evidence>
<dbReference type="Pfam" id="PF10419">
    <property type="entry name" value="TFIIIC_sub6"/>
    <property type="match status" value="1"/>
</dbReference>
<evidence type="ECO:0000256" key="1">
    <source>
        <dbReference type="SAM" id="Coils"/>
    </source>
</evidence>
<evidence type="ECO:0000313" key="3">
    <source>
        <dbReference type="EMBL" id="KAG8054059.1"/>
    </source>
</evidence>
<keyword evidence="1" id="KW-0175">Coiled coil</keyword>